<gene>
    <name evidence="1" type="ORF">LCGC14_0021570</name>
</gene>
<reference evidence="1" key="1">
    <citation type="journal article" date="2015" name="Nature">
        <title>Complex archaea that bridge the gap between prokaryotes and eukaryotes.</title>
        <authorList>
            <person name="Spang A."/>
            <person name="Saw J.H."/>
            <person name="Jorgensen S.L."/>
            <person name="Zaremba-Niedzwiedzka K."/>
            <person name="Martijn J."/>
            <person name="Lind A.E."/>
            <person name="van Eijk R."/>
            <person name="Schleper C."/>
            <person name="Guy L."/>
            <person name="Ettema T.J."/>
        </authorList>
    </citation>
    <scope>NUCLEOTIDE SEQUENCE</scope>
</reference>
<evidence type="ECO:0008006" key="2">
    <source>
        <dbReference type="Google" id="ProtNLM"/>
    </source>
</evidence>
<dbReference type="PANTHER" id="PTHR33969">
    <property type="entry name" value="SEGREGATION AND CONDENSATION PROTEIN A"/>
    <property type="match status" value="1"/>
</dbReference>
<organism evidence="1">
    <name type="scientific">marine sediment metagenome</name>
    <dbReference type="NCBI Taxonomy" id="412755"/>
    <lineage>
        <taxon>unclassified sequences</taxon>
        <taxon>metagenomes</taxon>
        <taxon>ecological metagenomes</taxon>
    </lineage>
</organism>
<accession>A0A0F9Z0P9</accession>
<sequence length="278" mass="31728">MSEQADTSGTNDIQIVAAPPQHEMPFAYVAGKAITQLPQDLYIPPDALEVFLEAFEGPLDLLLYLIKRQNIDILDIDVAMITEQYMAYVDLMEAHQFELAAEYLVMAAMLAEIKSRMLLPRSTHEEDEEEDPRAQLIRRLQEYERYKKAAEDIDQLPRLERDVFLAGAQGPQLERNTPDPVVELQEILMALSGALRRADMFEHHQIQRETLSTREKMAEILVRLSSERFVPLVSLLMREEGRLGVVVTFLAVMELIKDSLVDIVQSEPFAPIHIKARS</sequence>
<name>A0A0F9Z0P9_9ZZZZ</name>
<protein>
    <recommendedName>
        <fullName evidence="2">Segregation and condensation protein A</fullName>
    </recommendedName>
</protein>
<dbReference type="Gene3D" id="6.10.250.2410">
    <property type="match status" value="1"/>
</dbReference>
<dbReference type="PANTHER" id="PTHR33969:SF2">
    <property type="entry name" value="SEGREGATION AND CONDENSATION PROTEIN A"/>
    <property type="match status" value="1"/>
</dbReference>
<dbReference type="AlphaFoldDB" id="A0A0F9Z0P9"/>
<dbReference type="InterPro" id="IPR003768">
    <property type="entry name" value="ScpA"/>
</dbReference>
<comment type="caution">
    <text evidence="1">The sequence shown here is derived from an EMBL/GenBank/DDBJ whole genome shotgun (WGS) entry which is preliminary data.</text>
</comment>
<evidence type="ECO:0000313" key="1">
    <source>
        <dbReference type="EMBL" id="KKO10674.1"/>
    </source>
</evidence>
<dbReference type="EMBL" id="LAZR01000004">
    <property type="protein sequence ID" value="KKO10674.1"/>
    <property type="molecule type" value="Genomic_DNA"/>
</dbReference>
<dbReference type="Pfam" id="PF02616">
    <property type="entry name" value="SMC_ScpA"/>
    <property type="match status" value="1"/>
</dbReference>
<dbReference type="HAMAP" id="MF_01805">
    <property type="entry name" value="ScpA"/>
    <property type="match status" value="1"/>
</dbReference>
<proteinExistence type="inferred from homology"/>